<evidence type="ECO:0008006" key="3">
    <source>
        <dbReference type="Google" id="ProtNLM"/>
    </source>
</evidence>
<dbReference type="InterPro" id="IPR021433">
    <property type="entry name" value="DUF3083"/>
</dbReference>
<evidence type="ECO:0000313" key="2">
    <source>
        <dbReference type="Proteomes" id="UP000239007"/>
    </source>
</evidence>
<reference evidence="1 2" key="1">
    <citation type="submission" date="2016-12" db="EMBL/GenBank/DDBJ databases">
        <title>Diversity of luminous bacteria.</title>
        <authorList>
            <person name="Yoshizawa S."/>
            <person name="Kogure K."/>
        </authorList>
    </citation>
    <scope>NUCLEOTIDE SEQUENCE [LARGE SCALE GENOMIC DNA]</scope>
    <source>
        <strain evidence="1 2">SA4-48</strain>
    </source>
</reference>
<dbReference type="Proteomes" id="UP000239007">
    <property type="component" value="Unassembled WGS sequence"/>
</dbReference>
<dbReference type="OrthoDB" id="6288569at2"/>
<comment type="caution">
    <text evidence="1">The sequence shown here is derived from an EMBL/GenBank/DDBJ whole genome shotgun (WGS) entry which is preliminary data.</text>
</comment>
<dbReference type="Pfam" id="PF11281">
    <property type="entry name" value="DUF3083"/>
    <property type="match status" value="1"/>
</dbReference>
<dbReference type="AlphaFoldDB" id="A0A2S7UWL1"/>
<dbReference type="EMBL" id="MSCH01000003">
    <property type="protein sequence ID" value="PQJ54327.1"/>
    <property type="molecule type" value="Genomic_DNA"/>
</dbReference>
<evidence type="ECO:0000313" key="1">
    <source>
        <dbReference type="EMBL" id="PQJ54327.1"/>
    </source>
</evidence>
<dbReference type="RefSeq" id="WP_105052842.1">
    <property type="nucleotide sequence ID" value="NZ_BMYG01000006.1"/>
</dbReference>
<proteinExistence type="predicted"/>
<protein>
    <recommendedName>
        <fullName evidence="3">DUF3083 family protein</fullName>
    </recommendedName>
</protein>
<name>A0A2S7UWL1_9GAMM</name>
<sequence length="378" mass="43085">MLNTNITTHTSKKFNANKVYVPATNRENHYLIVELPITSELLQTVSGETEINEFVLSDFYMQLKQSFISISKRNGIKSGLFVANDKLVRLRYGEESQVIETQEQLIVFYDPNNHKGFQSYYDRTKTAKKVSLLVLANGDEIRQSAFVLHQKAVEMAVELAEAMGFASNLIKIKDHQHITYDLFSAEKGDKKTSTHELRQVKHRYKQQSVLIPPLNNQMGYIVAELPINETMVEKMNKTATHTAPYNELYSKISQVVGQVTDELNIKNAVMIANGRHPIVNSSKHGFVHNDGELIYLGFNGEVDQNCIAKWNSTILTNTFTLVFVANENDINNKAYGRFVNRIQSALKQISNKLDIEPQSNQLMVRFHQNIAYQIPKLD</sequence>
<accession>A0A2S7UWL1</accession>
<organism evidence="1 2">
    <name type="scientific">Psychrosphaera saromensis</name>
    <dbReference type="NCBI Taxonomy" id="716813"/>
    <lineage>
        <taxon>Bacteria</taxon>
        <taxon>Pseudomonadati</taxon>
        <taxon>Pseudomonadota</taxon>
        <taxon>Gammaproteobacteria</taxon>
        <taxon>Alteromonadales</taxon>
        <taxon>Pseudoalteromonadaceae</taxon>
        <taxon>Psychrosphaera</taxon>
    </lineage>
</organism>
<gene>
    <name evidence="1" type="ORF">BTO11_12125</name>
</gene>
<keyword evidence="2" id="KW-1185">Reference proteome</keyword>